<evidence type="ECO:0000256" key="1">
    <source>
        <dbReference type="SAM" id="MobiDB-lite"/>
    </source>
</evidence>
<dbReference type="RefSeq" id="XP_030977853.1">
    <property type="nucleotide sequence ID" value="XM_031129618.1"/>
</dbReference>
<name>A0A6P8ASH0_PYRGI</name>
<sequence length="50" mass="5743">MAKPDQGKQGRSLVTLPSKMRATMHRYQKLEPYNNSGLPRSQKESTPNRQ</sequence>
<evidence type="ECO:0000313" key="3">
    <source>
        <dbReference type="RefSeq" id="XP_030977853.1"/>
    </source>
</evidence>
<dbReference type="AlphaFoldDB" id="A0A6P8ASH0"/>
<organism evidence="2 3">
    <name type="scientific">Pyricularia grisea</name>
    <name type="common">Crabgrass-specific blast fungus</name>
    <name type="synonym">Magnaporthe grisea</name>
    <dbReference type="NCBI Taxonomy" id="148305"/>
    <lineage>
        <taxon>Eukaryota</taxon>
        <taxon>Fungi</taxon>
        <taxon>Dikarya</taxon>
        <taxon>Ascomycota</taxon>
        <taxon>Pezizomycotina</taxon>
        <taxon>Sordariomycetes</taxon>
        <taxon>Sordariomycetidae</taxon>
        <taxon>Magnaporthales</taxon>
        <taxon>Pyriculariaceae</taxon>
        <taxon>Pyricularia</taxon>
    </lineage>
</organism>
<evidence type="ECO:0000313" key="2">
    <source>
        <dbReference type="Proteomes" id="UP000515153"/>
    </source>
</evidence>
<dbReference type="GeneID" id="41964526"/>
<feature type="non-terminal residue" evidence="3">
    <location>
        <position position="50"/>
    </location>
</feature>
<reference evidence="3" key="1">
    <citation type="journal article" date="2019" name="Mol. Biol. Evol.">
        <title>Blast fungal genomes show frequent chromosomal changes, gene gains and losses, and effector gene turnover.</title>
        <authorList>
            <person name="Gomez Luciano L.B."/>
            <person name="Jason Tsai I."/>
            <person name="Chuma I."/>
            <person name="Tosa Y."/>
            <person name="Chen Y.H."/>
            <person name="Li J.Y."/>
            <person name="Li M.Y."/>
            <person name="Jade Lu M.Y."/>
            <person name="Nakayashiki H."/>
            <person name="Li W.H."/>
        </authorList>
    </citation>
    <scope>NUCLEOTIDE SEQUENCE</scope>
    <source>
        <strain evidence="3">NI907</strain>
    </source>
</reference>
<reference evidence="3" key="3">
    <citation type="submission" date="2025-08" db="UniProtKB">
        <authorList>
            <consortium name="RefSeq"/>
        </authorList>
    </citation>
    <scope>IDENTIFICATION</scope>
    <source>
        <strain evidence="3">NI907</strain>
    </source>
</reference>
<dbReference type="Proteomes" id="UP000515153">
    <property type="component" value="Unplaced"/>
</dbReference>
<keyword evidence="2" id="KW-1185">Reference proteome</keyword>
<feature type="compositionally biased region" description="Polar residues" evidence="1">
    <location>
        <begin position="33"/>
        <end position="50"/>
    </location>
</feature>
<protein>
    <submittedName>
        <fullName evidence="3">Uncharacterized protein</fullName>
    </submittedName>
</protein>
<dbReference type="KEGG" id="pgri:PgNI_09636"/>
<accession>A0A6P8ASH0</accession>
<gene>
    <name evidence="3" type="ORF">PgNI_09636</name>
</gene>
<proteinExistence type="predicted"/>
<feature type="region of interest" description="Disordered" evidence="1">
    <location>
        <begin position="1"/>
        <end position="50"/>
    </location>
</feature>
<reference evidence="3" key="2">
    <citation type="submission" date="2019-10" db="EMBL/GenBank/DDBJ databases">
        <authorList>
            <consortium name="NCBI Genome Project"/>
        </authorList>
    </citation>
    <scope>NUCLEOTIDE SEQUENCE</scope>
    <source>
        <strain evidence="3">NI907</strain>
    </source>
</reference>